<name>A0A370KL53_9HYPH</name>
<dbReference type="RefSeq" id="WP_114714740.1">
    <property type="nucleotide sequence ID" value="NZ_KZ857265.1"/>
</dbReference>
<gene>
    <name evidence="1" type="ORF">B5K06_22125</name>
</gene>
<accession>A0A370KL53</accession>
<evidence type="ECO:0008006" key="3">
    <source>
        <dbReference type="Google" id="ProtNLM"/>
    </source>
</evidence>
<sequence length="134" mass="14621">MQARKAMIMLWMLRMTCAIALLLVSFAHQMPSLAKEAFVPAEFAEYILPDGTLPVICIADKAIGMDKHTAQQLHGCEACRIAASVLLPVPDNDRSKHLPGATLALWHYDVEVSFRRIISPNTGPRAPPGSPAFA</sequence>
<dbReference type="OrthoDB" id="7744280at2"/>
<dbReference type="AlphaFoldDB" id="A0A370KL53"/>
<evidence type="ECO:0000313" key="1">
    <source>
        <dbReference type="EMBL" id="RDJ06911.1"/>
    </source>
</evidence>
<comment type="caution">
    <text evidence="1">The sequence shown here is derived from an EMBL/GenBank/DDBJ whole genome shotgun (WGS) entry which is preliminary data.</text>
</comment>
<organism evidence="1 2">
    <name type="scientific">Rhizobium grahamii</name>
    <dbReference type="NCBI Taxonomy" id="1120045"/>
    <lineage>
        <taxon>Bacteria</taxon>
        <taxon>Pseudomonadati</taxon>
        <taxon>Pseudomonadota</taxon>
        <taxon>Alphaproteobacteria</taxon>
        <taxon>Hyphomicrobiales</taxon>
        <taxon>Rhizobiaceae</taxon>
        <taxon>Rhizobium/Agrobacterium group</taxon>
        <taxon>Rhizobium</taxon>
    </lineage>
</organism>
<reference evidence="1 2" key="1">
    <citation type="submission" date="2017-03" db="EMBL/GenBank/DDBJ databases">
        <title>Genome analysis of Rhizobial strains effectives or ineffectives for nitrogen fixation isolated from bean seeds.</title>
        <authorList>
            <person name="Peralta H."/>
            <person name="Aguilar-Vera A."/>
            <person name="Mora Y."/>
            <person name="Vargas-Lagunas C."/>
            <person name="Girard L."/>
            <person name="Mora J."/>
        </authorList>
    </citation>
    <scope>NUCLEOTIDE SEQUENCE [LARGE SCALE GENOMIC DNA]</scope>
    <source>
        <strain evidence="1 2">CCGM3</strain>
    </source>
</reference>
<dbReference type="Proteomes" id="UP000254939">
    <property type="component" value="Unassembled WGS sequence"/>
</dbReference>
<protein>
    <recommendedName>
        <fullName evidence="3">DUF2946 domain-containing protein</fullName>
    </recommendedName>
</protein>
<evidence type="ECO:0000313" key="2">
    <source>
        <dbReference type="Proteomes" id="UP000254939"/>
    </source>
</evidence>
<proteinExistence type="predicted"/>
<dbReference type="EMBL" id="NAAC01000027">
    <property type="protein sequence ID" value="RDJ06911.1"/>
    <property type="molecule type" value="Genomic_DNA"/>
</dbReference>